<dbReference type="GO" id="GO:0030973">
    <property type="term" value="F:molybdate ion binding"/>
    <property type="evidence" value="ECO:0007669"/>
    <property type="project" value="TreeGrafter"/>
</dbReference>
<dbReference type="PANTHER" id="PTHR30632">
    <property type="entry name" value="MOLYBDATE-BINDING PERIPLASMIC PROTEIN"/>
    <property type="match status" value="1"/>
</dbReference>
<keyword evidence="1" id="KW-0732">Signal</keyword>
<dbReference type="SUPFAM" id="SSF53850">
    <property type="entry name" value="Periplasmic binding protein-like II"/>
    <property type="match status" value="1"/>
</dbReference>
<organism evidence="2 3">
    <name type="scientific">Bradyrhizobium erythrophlei</name>
    <dbReference type="NCBI Taxonomy" id="1437360"/>
    <lineage>
        <taxon>Bacteria</taxon>
        <taxon>Pseudomonadati</taxon>
        <taxon>Pseudomonadota</taxon>
        <taxon>Alphaproteobacteria</taxon>
        <taxon>Hyphomicrobiales</taxon>
        <taxon>Nitrobacteraceae</taxon>
        <taxon>Bradyrhizobium</taxon>
    </lineage>
</organism>
<feature type="chain" id="PRO_5013019650" evidence="1">
    <location>
        <begin position="26"/>
        <end position="252"/>
    </location>
</feature>
<dbReference type="InterPro" id="IPR050682">
    <property type="entry name" value="ModA/WtpA"/>
</dbReference>
<accession>A0A1M5NEF1</accession>
<evidence type="ECO:0000256" key="1">
    <source>
        <dbReference type="SAM" id="SignalP"/>
    </source>
</evidence>
<protein>
    <submittedName>
        <fullName evidence="2">Molybdate transport system substrate-binding protein</fullName>
    </submittedName>
</protein>
<dbReference type="AlphaFoldDB" id="A0A1M5NEF1"/>
<dbReference type="GO" id="GO:0015689">
    <property type="term" value="P:molybdate ion transport"/>
    <property type="evidence" value="ECO:0007669"/>
    <property type="project" value="TreeGrafter"/>
</dbReference>
<proteinExistence type="predicted"/>
<dbReference type="Gene3D" id="3.40.190.10">
    <property type="entry name" value="Periplasmic binding protein-like II"/>
    <property type="match status" value="2"/>
</dbReference>
<name>A0A1M5NEF1_9BRAD</name>
<dbReference type="PANTHER" id="PTHR30632:SF11">
    <property type="entry name" value="BLR4797 PROTEIN"/>
    <property type="match status" value="1"/>
</dbReference>
<feature type="signal peptide" evidence="1">
    <location>
        <begin position="1"/>
        <end position="25"/>
    </location>
</feature>
<evidence type="ECO:0000313" key="3">
    <source>
        <dbReference type="Proteomes" id="UP000190675"/>
    </source>
</evidence>
<dbReference type="RefSeq" id="WP_079567915.1">
    <property type="nucleotide sequence ID" value="NZ_LT670818.1"/>
</dbReference>
<dbReference type="EMBL" id="LT670818">
    <property type="protein sequence ID" value="SHG87900.1"/>
    <property type="molecule type" value="Genomic_DNA"/>
</dbReference>
<sequence length="252" mass="26050">MRKLSLPASMLGLALAMPAITDLRAAELKILAGGSTTGWMNELGAQFERVSGHKLVIHFDATPNLIKQATSGAPFDLVVVPVDVFSDAGAKARFAPGPTVDIARVGYGVIVRAGAPKPDISTPEALKRTLLDAASIAFVPDSAAGGYVLKTFERLGITEAMKTRTKPQPTPAQIAPSVAAGAAELGVFLINVLIAPGVELAGAFPAELQQELVFTAAVAADSREADASRAFIHFLTTPAATAVIKARGMNPG</sequence>
<dbReference type="OrthoDB" id="8226110at2"/>
<evidence type="ECO:0000313" key="2">
    <source>
        <dbReference type="EMBL" id="SHG87900.1"/>
    </source>
</evidence>
<reference evidence="2 3" key="1">
    <citation type="submission" date="2016-11" db="EMBL/GenBank/DDBJ databases">
        <authorList>
            <person name="Jaros S."/>
            <person name="Januszkiewicz K."/>
            <person name="Wedrychowicz H."/>
        </authorList>
    </citation>
    <scope>NUCLEOTIDE SEQUENCE [LARGE SCALE GENOMIC DNA]</scope>
    <source>
        <strain evidence="2 3">GAS242</strain>
    </source>
</reference>
<dbReference type="Proteomes" id="UP000190675">
    <property type="component" value="Chromosome I"/>
</dbReference>
<dbReference type="Pfam" id="PF13531">
    <property type="entry name" value="SBP_bac_11"/>
    <property type="match status" value="1"/>
</dbReference>
<gene>
    <name evidence="2" type="ORF">SAMN05444169_4605</name>
</gene>